<keyword evidence="1" id="KW-0732">Signal</keyword>
<accession>A0A1G5I658</accession>
<evidence type="ECO:0000313" key="2">
    <source>
        <dbReference type="EMBL" id="SCY71635.1"/>
    </source>
</evidence>
<proteinExistence type="predicted"/>
<protein>
    <recommendedName>
        <fullName evidence="4">DUF2490 domain-containing protein</fullName>
    </recommendedName>
</protein>
<dbReference type="InterPro" id="IPR019619">
    <property type="entry name" value="DUF2490"/>
</dbReference>
<evidence type="ECO:0000313" key="3">
    <source>
        <dbReference type="Proteomes" id="UP000199354"/>
    </source>
</evidence>
<feature type="signal peptide" evidence="1">
    <location>
        <begin position="1"/>
        <end position="18"/>
    </location>
</feature>
<evidence type="ECO:0000256" key="1">
    <source>
        <dbReference type="SAM" id="SignalP"/>
    </source>
</evidence>
<evidence type="ECO:0008006" key="4">
    <source>
        <dbReference type="Google" id="ProtNLM"/>
    </source>
</evidence>
<feature type="chain" id="PRO_5011573995" description="DUF2490 domain-containing protein" evidence="1">
    <location>
        <begin position="19"/>
        <end position="254"/>
    </location>
</feature>
<dbReference type="Pfam" id="PF10677">
    <property type="entry name" value="DUF2490"/>
    <property type="match status" value="1"/>
</dbReference>
<organism evidence="2 3">
    <name type="scientific">Flavobacterium caeni</name>
    <dbReference type="NCBI Taxonomy" id="490189"/>
    <lineage>
        <taxon>Bacteria</taxon>
        <taxon>Pseudomonadati</taxon>
        <taxon>Bacteroidota</taxon>
        <taxon>Flavobacteriia</taxon>
        <taxon>Flavobacteriales</taxon>
        <taxon>Flavobacteriaceae</taxon>
        <taxon>Flavobacterium</taxon>
    </lineage>
</organism>
<gene>
    <name evidence="2" type="ORF">SAMN02927903_02131</name>
</gene>
<dbReference type="OrthoDB" id="1118734at2"/>
<dbReference type="STRING" id="490189.SAMN02927903_02131"/>
<reference evidence="2 3" key="1">
    <citation type="submission" date="2016-10" db="EMBL/GenBank/DDBJ databases">
        <authorList>
            <person name="de Groot N.N."/>
        </authorList>
    </citation>
    <scope>NUCLEOTIDE SEQUENCE [LARGE SCALE GENOMIC DNA]</scope>
    <source>
        <strain evidence="2 3">CGMCC 1.7031</strain>
    </source>
</reference>
<dbReference type="EMBL" id="FMVF01000009">
    <property type="protein sequence ID" value="SCY71635.1"/>
    <property type="molecule type" value="Genomic_DNA"/>
</dbReference>
<name>A0A1G5I658_9FLAO</name>
<dbReference type="RefSeq" id="WP_091143212.1">
    <property type="nucleotide sequence ID" value="NZ_FMVF01000009.1"/>
</dbReference>
<dbReference type="Proteomes" id="UP000199354">
    <property type="component" value="Unassembled WGS sequence"/>
</dbReference>
<dbReference type="AlphaFoldDB" id="A0A1G5I658"/>
<keyword evidence="3" id="KW-1185">Reference proteome</keyword>
<sequence length="254" mass="29707">MKFKFFFLSLFCIAFSHAQTRTTDKNNIGWFAATGTFNLSEKWGLHTEYQWRRDDYVENWQQGLLRVGVNYKFSSDVLFRVGYAWAETYPYGEIPLNNFGKDFTEHRVYEMVQLGHKVGSLSLNHRFMFEQRWVGRYTNALLTSEDDYVYLNRLRYMIRLQLPVYKKLYAAVYDELFMGFGENIGENIFDQNRFGALIGHPIGKNIRIEGGYLNQTVQLGREVGGKNAFQKNNGFIISGIFNFDLYKSEDAAKP</sequence>